<dbReference type="EMBL" id="CADCVQ010000054">
    <property type="protein sequence ID" value="CAA9486033.1"/>
    <property type="molecule type" value="Genomic_DNA"/>
</dbReference>
<feature type="non-terminal residue" evidence="2">
    <location>
        <position position="1"/>
    </location>
</feature>
<proteinExistence type="predicted"/>
<feature type="compositionally biased region" description="Basic residues" evidence="1">
    <location>
        <begin position="1"/>
        <end position="11"/>
    </location>
</feature>
<sequence>GRHRGAPRAGRRSAAGPCHPRARSARRVHRAGDVLHGEPAVLRRSADRWERAWRSPPAQRAAPL</sequence>
<accession>A0A6J4S009</accession>
<feature type="compositionally biased region" description="Basic and acidic residues" evidence="1">
    <location>
        <begin position="44"/>
        <end position="53"/>
    </location>
</feature>
<name>A0A6J4S009_9ACTN</name>
<organism evidence="2">
    <name type="scientific">uncultured Solirubrobacteraceae bacterium</name>
    <dbReference type="NCBI Taxonomy" id="1162706"/>
    <lineage>
        <taxon>Bacteria</taxon>
        <taxon>Bacillati</taxon>
        <taxon>Actinomycetota</taxon>
        <taxon>Thermoleophilia</taxon>
        <taxon>Solirubrobacterales</taxon>
        <taxon>Solirubrobacteraceae</taxon>
        <taxon>environmental samples</taxon>
    </lineage>
</organism>
<gene>
    <name evidence="2" type="ORF">AVDCRST_MAG67-2129</name>
</gene>
<feature type="region of interest" description="Disordered" evidence="1">
    <location>
        <begin position="44"/>
        <end position="64"/>
    </location>
</feature>
<evidence type="ECO:0000256" key="1">
    <source>
        <dbReference type="SAM" id="MobiDB-lite"/>
    </source>
</evidence>
<feature type="compositionally biased region" description="Basic residues" evidence="1">
    <location>
        <begin position="20"/>
        <end position="29"/>
    </location>
</feature>
<feature type="non-terminal residue" evidence="2">
    <location>
        <position position="64"/>
    </location>
</feature>
<evidence type="ECO:0000313" key="2">
    <source>
        <dbReference type="EMBL" id="CAA9486033.1"/>
    </source>
</evidence>
<dbReference type="AlphaFoldDB" id="A0A6J4S009"/>
<feature type="region of interest" description="Disordered" evidence="1">
    <location>
        <begin position="1"/>
        <end position="32"/>
    </location>
</feature>
<protein>
    <submittedName>
        <fullName evidence="2">Uncharacterized DUF554 membrane protein</fullName>
    </submittedName>
</protein>
<reference evidence="2" key="1">
    <citation type="submission" date="2020-02" db="EMBL/GenBank/DDBJ databases">
        <authorList>
            <person name="Meier V. D."/>
        </authorList>
    </citation>
    <scope>NUCLEOTIDE SEQUENCE</scope>
    <source>
        <strain evidence="2">AVDCRST_MAG67</strain>
    </source>
</reference>